<dbReference type="Proteomes" id="UP000623129">
    <property type="component" value="Unassembled WGS sequence"/>
</dbReference>
<accession>A0A833R0F2</accession>
<sequence length="167" mass="18618">MEVITSACVSKTNSFNPSTRNEETSTFSSEESGWTSYFEDFIASKENKRGVAMAPSVSLSSSLISDASCSRCVSMNKNKRRERGALCNYEDDFLEDTACSPLSITINNEDIEGSVKERNIRDQDANELPNGFGFDLELVNSMNKIECTGLQYKRRHLTMLSSYVQGC</sequence>
<name>A0A833R0F2_9POAL</name>
<gene>
    <name evidence="1" type="ORF">FCM35_KLT02526</name>
</gene>
<dbReference type="PANTHER" id="PTHR33974">
    <property type="entry name" value="VASCULAR-RELATED UNKNOWN PROTEIN 1-RELATED"/>
    <property type="match status" value="1"/>
</dbReference>
<evidence type="ECO:0000313" key="2">
    <source>
        <dbReference type="Proteomes" id="UP000623129"/>
    </source>
</evidence>
<organism evidence="1 2">
    <name type="scientific">Carex littledalei</name>
    <dbReference type="NCBI Taxonomy" id="544730"/>
    <lineage>
        <taxon>Eukaryota</taxon>
        <taxon>Viridiplantae</taxon>
        <taxon>Streptophyta</taxon>
        <taxon>Embryophyta</taxon>
        <taxon>Tracheophyta</taxon>
        <taxon>Spermatophyta</taxon>
        <taxon>Magnoliopsida</taxon>
        <taxon>Liliopsida</taxon>
        <taxon>Poales</taxon>
        <taxon>Cyperaceae</taxon>
        <taxon>Cyperoideae</taxon>
        <taxon>Cariceae</taxon>
        <taxon>Carex</taxon>
        <taxon>Carex subgen. Euthyceras</taxon>
    </lineage>
</organism>
<dbReference type="EMBL" id="SWLB01000011">
    <property type="protein sequence ID" value="KAF3332949.1"/>
    <property type="molecule type" value="Genomic_DNA"/>
</dbReference>
<keyword evidence="2" id="KW-1185">Reference proteome</keyword>
<dbReference type="InterPro" id="IPR039280">
    <property type="entry name" value="VUP"/>
</dbReference>
<comment type="caution">
    <text evidence="1">The sequence shown here is derived from an EMBL/GenBank/DDBJ whole genome shotgun (WGS) entry which is preliminary data.</text>
</comment>
<protein>
    <submittedName>
        <fullName evidence="1">Uncharacterized protein</fullName>
    </submittedName>
</protein>
<dbReference type="GO" id="GO:0010089">
    <property type="term" value="P:xylem development"/>
    <property type="evidence" value="ECO:0007669"/>
    <property type="project" value="InterPro"/>
</dbReference>
<dbReference type="AlphaFoldDB" id="A0A833R0F2"/>
<evidence type="ECO:0000313" key="1">
    <source>
        <dbReference type="EMBL" id="KAF3332949.1"/>
    </source>
</evidence>
<dbReference type="PANTHER" id="PTHR33974:SF23">
    <property type="entry name" value="OS04G0627300 PROTEIN"/>
    <property type="match status" value="1"/>
</dbReference>
<proteinExistence type="predicted"/>
<reference evidence="1" key="1">
    <citation type="submission" date="2020-01" db="EMBL/GenBank/DDBJ databases">
        <title>Genome sequence of Kobresia littledalei, the first chromosome-level genome in the family Cyperaceae.</title>
        <authorList>
            <person name="Qu G."/>
        </authorList>
    </citation>
    <scope>NUCLEOTIDE SEQUENCE</scope>
    <source>
        <strain evidence="1">C.B.Clarke</strain>
        <tissue evidence="1">Leaf</tissue>
    </source>
</reference>